<evidence type="ECO:0000256" key="9">
    <source>
        <dbReference type="ARBA" id="ARBA00023235"/>
    </source>
</evidence>
<dbReference type="GO" id="GO:0005759">
    <property type="term" value="C:mitochondrial matrix"/>
    <property type="evidence" value="ECO:0007669"/>
    <property type="project" value="UniProtKB-SubCell"/>
</dbReference>
<dbReference type="GeneID" id="111599971"/>
<comment type="catalytic activity">
    <reaction evidence="11">
        <text>(2E)-tetradecenoyl-CoA = (3Z)-tetradecenoyl-CoA</text>
        <dbReference type="Rhea" id="RHEA:29847"/>
        <dbReference type="ChEBI" id="CHEBI:61405"/>
        <dbReference type="ChEBI" id="CHEBI:61968"/>
    </reaction>
    <physiologicalReaction direction="right-to-left" evidence="11">
        <dbReference type="Rhea" id="RHEA:29849"/>
    </physiologicalReaction>
</comment>
<evidence type="ECO:0000256" key="11">
    <source>
        <dbReference type="ARBA" id="ARBA00051293"/>
    </source>
</evidence>
<dbReference type="Gene3D" id="6.10.250.170">
    <property type="match status" value="1"/>
</dbReference>
<comment type="subcellular location">
    <subcellularLocation>
        <location evidence="1">Mitochondrion matrix</location>
    </subcellularLocation>
</comment>
<dbReference type="PANTHER" id="PTHR11941:SF45">
    <property type="entry name" value="ENOYL-COA DELTA ISOMERASE 1, MITOCHONDRIAL"/>
    <property type="match status" value="1"/>
</dbReference>
<evidence type="ECO:0000256" key="16">
    <source>
        <dbReference type="ARBA" id="ARBA00083575"/>
    </source>
</evidence>
<dbReference type="GO" id="GO:0006635">
    <property type="term" value="P:fatty acid beta-oxidation"/>
    <property type="evidence" value="ECO:0007669"/>
    <property type="project" value="TreeGrafter"/>
</dbReference>
<keyword evidence="4" id="KW-0276">Fatty acid metabolism</keyword>
<dbReference type="RefSeq" id="XP_023171632.2">
    <property type="nucleotide sequence ID" value="XM_023315864.2"/>
</dbReference>
<evidence type="ECO:0000256" key="6">
    <source>
        <dbReference type="ARBA" id="ARBA00022990"/>
    </source>
</evidence>
<evidence type="ECO:0000256" key="14">
    <source>
        <dbReference type="ARBA" id="ARBA00056147"/>
    </source>
</evidence>
<evidence type="ECO:0000256" key="7">
    <source>
        <dbReference type="ARBA" id="ARBA00023098"/>
    </source>
</evidence>
<comment type="subunit">
    <text evidence="3">Homotrimer.</text>
</comment>
<evidence type="ECO:0000256" key="15">
    <source>
        <dbReference type="ARBA" id="ARBA00068317"/>
    </source>
</evidence>
<dbReference type="SUPFAM" id="SSF52096">
    <property type="entry name" value="ClpP/crotonase"/>
    <property type="match status" value="1"/>
</dbReference>
<evidence type="ECO:0000256" key="2">
    <source>
        <dbReference type="ARBA" id="ARBA00005005"/>
    </source>
</evidence>
<dbReference type="Gene3D" id="3.90.226.10">
    <property type="entry name" value="2-enoyl-CoA Hydratase, Chain A, domain 1"/>
    <property type="match status" value="1"/>
</dbReference>
<dbReference type="InterPro" id="IPR001753">
    <property type="entry name" value="Enoyl-CoA_hydra/iso"/>
</dbReference>
<keyword evidence="9" id="KW-0413">Isomerase</keyword>
<dbReference type="Pfam" id="PF00378">
    <property type="entry name" value="ECH_1"/>
    <property type="match status" value="1"/>
</dbReference>
<comment type="catalytic activity">
    <reaction evidence="10">
        <text>(3Z)-decenoyl-CoA = (2E)-decenoyl-CoA</text>
        <dbReference type="Rhea" id="RHEA:77195"/>
        <dbReference type="ChEBI" id="CHEBI:61406"/>
        <dbReference type="ChEBI" id="CHEBI:195601"/>
    </reaction>
    <physiologicalReaction direction="left-to-right" evidence="10">
        <dbReference type="Rhea" id="RHEA:77196"/>
    </physiologicalReaction>
</comment>
<name>A0A6J1M0C7_DROHY</name>
<evidence type="ECO:0000256" key="1">
    <source>
        <dbReference type="ARBA" id="ARBA00004305"/>
    </source>
</evidence>
<comment type="pathway">
    <text evidence="2">Lipid metabolism; fatty acid beta-oxidation.</text>
</comment>
<dbReference type="KEGG" id="dhe:111599971"/>
<gene>
    <name evidence="18 19" type="primary">LOC111599971</name>
</gene>
<organism evidence="17 19">
    <name type="scientific">Drosophila hydei</name>
    <name type="common">Fruit fly</name>
    <dbReference type="NCBI Taxonomy" id="7224"/>
    <lineage>
        <taxon>Eukaryota</taxon>
        <taxon>Metazoa</taxon>
        <taxon>Ecdysozoa</taxon>
        <taxon>Arthropoda</taxon>
        <taxon>Hexapoda</taxon>
        <taxon>Insecta</taxon>
        <taxon>Pterygota</taxon>
        <taxon>Neoptera</taxon>
        <taxon>Endopterygota</taxon>
        <taxon>Diptera</taxon>
        <taxon>Brachycera</taxon>
        <taxon>Muscomorpha</taxon>
        <taxon>Ephydroidea</taxon>
        <taxon>Drosophilidae</taxon>
        <taxon>Drosophila</taxon>
    </lineage>
</organism>
<dbReference type="RefSeq" id="XP_023171631.2">
    <property type="nucleotide sequence ID" value="XM_023315863.2"/>
</dbReference>
<dbReference type="CDD" id="cd06558">
    <property type="entry name" value="crotonase-like"/>
    <property type="match status" value="1"/>
</dbReference>
<dbReference type="OMA" id="ALCKCAE"/>
<dbReference type="FunFam" id="3.90.226.10:FF:000034">
    <property type="entry name" value="Enoyl-CoA delta isomerase 1"/>
    <property type="match status" value="1"/>
</dbReference>
<evidence type="ECO:0000256" key="13">
    <source>
        <dbReference type="ARBA" id="ARBA00052542"/>
    </source>
</evidence>
<evidence type="ECO:0000313" key="17">
    <source>
        <dbReference type="Proteomes" id="UP000504633"/>
    </source>
</evidence>
<accession>A0A6J1M0C7</accession>
<reference evidence="18 19" key="1">
    <citation type="submission" date="2025-04" db="UniProtKB">
        <authorList>
            <consortium name="RefSeq"/>
        </authorList>
    </citation>
    <scope>IDENTIFICATION</scope>
    <source>
        <strain evidence="18 19">15085-1641.00</strain>
        <tissue evidence="18 19">Whole body</tissue>
    </source>
</reference>
<comment type="function">
    <text evidence="14">Key enzyme of fatty acid beta-oxidation. Able to isomerize both 3-cis (3Z) and 3-trans (3E) double bonds into the 2-trans (2E) form in a range of enoyl-CoA species, with a preference for (3Z)-enoyl-CoAs over (3E)-enoyl-CoAs. The catalytic efficiency of this enzyme is not affected by the fatty acyl chain length.</text>
</comment>
<keyword evidence="5" id="KW-0809">Transit peptide</keyword>
<keyword evidence="6" id="KW-0007">Acetylation</keyword>
<dbReference type="PANTHER" id="PTHR11941">
    <property type="entry name" value="ENOYL-COA HYDRATASE-RELATED"/>
    <property type="match status" value="1"/>
</dbReference>
<dbReference type="Proteomes" id="UP000504633">
    <property type="component" value="Unplaced"/>
</dbReference>
<protein>
    <recommendedName>
        <fullName evidence="15">Enoyl-CoA delta isomerase 1, mitochondrial</fullName>
    </recommendedName>
    <alternativeName>
        <fullName evidence="16">3,2-trans-enoyl-CoA isomerase</fullName>
    </alternativeName>
</protein>
<evidence type="ECO:0000256" key="10">
    <source>
        <dbReference type="ARBA" id="ARBA00050938"/>
    </source>
</evidence>
<keyword evidence="8" id="KW-0496">Mitochondrion</keyword>
<keyword evidence="17" id="KW-1185">Reference proteome</keyword>
<dbReference type="AlphaFoldDB" id="A0A6J1M0C7"/>
<dbReference type="OrthoDB" id="1696280at2759"/>
<sequence>MLRSQTKLLGLGRRQLLGVRRCQTKANVSNLTLVEVDDKTGIATLTLNRPPVNSCNLDLLLELNENIKQIECNKSRGLILTSSNDKVFSSGLDLNELYKPNQERLVAFWTALHDMWLSLYQCSVPTAAAINGHAIALGCVLSAACEYRVMLPGFSIGIHATKFGYVVPHFILISYLSVLPRRIAERALLQGKLFSTEEALNVNLVDEVVDSKVEALCKCAEFINSFKHTQPAARALTKKQFRAQDVQVLINDPEGQLREALDYINKPLFQEGLGEHLRNLKGKD</sequence>
<comment type="catalytic activity">
    <reaction evidence="12">
        <text>(3Z)-dodecenoyl-CoA = (2E)-dodecenoyl-CoA</text>
        <dbReference type="Rhea" id="RHEA:23716"/>
        <dbReference type="ChEBI" id="CHEBI:57330"/>
        <dbReference type="ChEBI" id="CHEBI:58543"/>
        <dbReference type="EC" id="5.3.3.8"/>
    </reaction>
    <physiologicalReaction direction="left-to-right" evidence="12">
        <dbReference type="Rhea" id="RHEA:23717"/>
    </physiologicalReaction>
</comment>
<comment type="catalytic activity">
    <reaction evidence="13">
        <text>(3Z)-octenoyl-CoA = (2E)-octenoyl-CoA</text>
        <dbReference type="Rhea" id="RHEA:46044"/>
        <dbReference type="ChEBI" id="CHEBI:62242"/>
        <dbReference type="ChEBI" id="CHEBI:85640"/>
    </reaction>
    <physiologicalReaction direction="left-to-right" evidence="13">
        <dbReference type="Rhea" id="RHEA:46045"/>
    </physiologicalReaction>
</comment>
<evidence type="ECO:0000256" key="3">
    <source>
        <dbReference type="ARBA" id="ARBA00011233"/>
    </source>
</evidence>
<evidence type="ECO:0000256" key="12">
    <source>
        <dbReference type="ARBA" id="ARBA00052376"/>
    </source>
</evidence>
<evidence type="ECO:0000313" key="18">
    <source>
        <dbReference type="RefSeq" id="XP_023171631.2"/>
    </source>
</evidence>
<dbReference type="GO" id="GO:0004165">
    <property type="term" value="F:delta(3)-delta(2)-enoyl-CoA isomerase activity"/>
    <property type="evidence" value="ECO:0007669"/>
    <property type="project" value="UniProtKB-EC"/>
</dbReference>
<evidence type="ECO:0000256" key="4">
    <source>
        <dbReference type="ARBA" id="ARBA00022832"/>
    </source>
</evidence>
<evidence type="ECO:0000313" key="19">
    <source>
        <dbReference type="RefSeq" id="XP_023171632.2"/>
    </source>
</evidence>
<evidence type="ECO:0000256" key="5">
    <source>
        <dbReference type="ARBA" id="ARBA00022946"/>
    </source>
</evidence>
<keyword evidence="7" id="KW-0443">Lipid metabolism</keyword>
<evidence type="ECO:0000256" key="8">
    <source>
        <dbReference type="ARBA" id="ARBA00023128"/>
    </source>
</evidence>
<proteinExistence type="predicted"/>
<dbReference type="InterPro" id="IPR029045">
    <property type="entry name" value="ClpP/crotonase-like_dom_sf"/>
</dbReference>